<dbReference type="Proteomes" id="UP001055307">
    <property type="component" value="Unassembled WGS sequence"/>
</dbReference>
<feature type="domain" description="Methyltransferase type 11" evidence="1">
    <location>
        <begin position="55"/>
        <end position="152"/>
    </location>
</feature>
<name>A0AAV4Z599_9HYPH</name>
<dbReference type="InterPro" id="IPR013216">
    <property type="entry name" value="Methyltransf_11"/>
</dbReference>
<dbReference type="GO" id="GO:0008757">
    <property type="term" value="F:S-adenosylmethionine-dependent methyltransferase activity"/>
    <property type="evidence" value="ECO:0007669"/>
    <property type="project" value="InterPro"/>
</dbReference>
<dbReference type="PANTHER" id="PTHR43591">
    <property type="entry name" value="METHYLTRANSFERASE"/>
    <property type="match status" value="1"/>
</dbReference>
<reference evidence="2" key="1">
    <citation type="journal article" date="2016" name="Front. Microbiol.">
        <title>Genome Sequence of the Piezophilic, Mesophilic Sulfate-Reducing Bacterium Desulfovibrio indicus J2T.</title>
        <authorList>
            <person name="Cao J."/>
            <person name="Maignien L."/>
            <person name="Shao Z."/>
            <person name="Alain K."/>
            <person name="Jebbar M."/>
        </authorList>
    </citation>
    <scope>NUCLEOTIDE SEQUENCE</scope>
    <source>
        <strain evidence="2">DSM 21893</strain>
    </source>
</reference>
<keyword evidence="2" id="KW-0830">Ubiquinone</keyword>
<sequence>MTVRSRSHGDRITDAIARKPSGLLGKLLFRYPFAHLTGFELALKLAPTSASDVVLDVGCGGGVFLREALRTGCTATGLDHSPDMLATAASVNAAAIREERLTLAEGDAGALPFQEASFDKVFCLNAFFFFSEPAAAIAEMARVTRAGGSVAILTTAKQWASDANWLVRPLVRRMRCHEPETLSGWAAEAGLRTIRIEPVPKSGYLQIFEKAKHPAARRPEAICPV</sequence>
<dbReference type="CDD" id="cd02440">
    <property type="entry name" value="AdoMet_MTases"/>
    <property type="match status" value="1"/>
</dbReference>
<reference evidence="2" key="2">
    <citation type="submission" date="2021-08" db="EMBL/GenBank/DDBJ databases">
        <authorList>
            <person name="Tani A."/>
            <person name="Ola A."/>
            <person name="Ogura Y."/>
            <person name="Katsura K."/>
            <person name="Hayashi T."/>
        </authorList>
    </citation>
    <scope>NUCLEOTIDE SEQUENCE</scope>
    <source>
        <strain evidence="2">DSM 21893</strain>
    </source>
</reference>
<dbReference type="Pfam" id="PF08241">
    <property type="entry name" value="Methyltransf_11"/>
    <property type="match status" value="1"/>
</dbReference>
<organism evidence="2 3">
    <name type="scientific">Methylobacterium bullatum</name>
    <dbReference type="NCBI Taxonomy" id="570505"/>
    <lineage>
        <taxon>Bacteria</taxon>
        <taxon>Pseudomonadati</taxon>
        <taxon>Pseudomonadota</taxon>
        <taxon>Alphaproteobacteria</taxon>
        <taxon>Hyphomicrobiales</taxon>
        <taxon>Methylobacteriaceae</taxon>
        <taxon>Methylobacterium</taxon>
    </lineage>
</organism>
<gene>
    <name evidence="2" type="primary">COQ3_1</name>
    <name evidence="2" type="ORF">OICFNHDK_1589</name>
</gene>
<evidence type="ECO:0000313" key="3">
    <source>
        <dbReference type="Proteomes" id="UP001055307"/>
    </source>
</evidence>
<dbReference type="InterPro" id="IPR029063">
    <property type="entry name" value="SAM-dependent_MTases_sf"/>
</dbReference>
<dbReference type="RefSeq" id="WP_192215053.1">
    <property type="nucleotide sequence ID" value="NZ_BPQF01000009.1"/>
</dbReference>
<comment type="caution">
    <text evidence="2">The sequence shown here is derived from an EMBL/GenBank/DDBJ whole genome shotgun (WGS) entry which is preliminary data.</text>
</comment>
<dbReference type="EMBL" id="BPQF01000009">
    <property type="protein sequence ID" value="GJD39135.1"/>
    <property type="molecule type" value="Genomic_DNA"/>
</dbReference>
<proteinExistence type="predicted"/>
<dbReference type="AlphaFoldDB" id="A0AAV4Z599"/>
<evidence type="ECO:0000259" key="1">
    <source>
        <dbReference type="Pfam" id="PF08241"/>
    </source>
</evidence>
<protein>
    <submittedName>
        <fullName evidence="2">Ubiquinone biosynthesis O-methyltransferase, mitochondrial</fullName>
    </submittedName>
</protein>
<accession>A0AAV4Z599</accession>
<dbReference type="PANTHER" id="PTHR43591:SF99">
    <property type="entry name" value="OS06G0646000 PROTEIN"/>
    <property type="match status" value="1"/>
</dbReference>
<dbReference type="SUPFAM" id="SSF53335">
    <property type="entry name" value="S-adenosyl-L-methionine-dependent methyltransferases"/>
    <property type="match status" value="1"/>
</dbReference>
<keyword evidence="3" id="KW-1185">Reference proteome</keyword>
<evidence type="ECO:0000313" key="2">
    <source>
        <dbReference type="EMBL" id="GJD39135.1"/>
    </source>
</evidence>
<dbReference type="Gene3D" id="3.40.50.150">
    <property type="entry name" value="Vaccinia Virus protein VP39"/>
    <property type="match status" value="1"/>
</dbReference>